<dbReference type="PANTHER" id="PTHR31900">
    <property type="entry name" value="F-BOX/RNI SUPERFAMILY PROTEIN-RELATED"/>
    <property type="match status" value="1"/>
</dbReference>
<evidence type="ECO:0000313" key="3">
    <source>
        <dbReference type="RefSeq" id="XP_009797777.1"/>
    </source>
</evidence>
<dbReference type="OrthoDB" id="1859887at2759"/>
<dbReference type="GeneID" id="104244152"/>
<dbReference type="Gene3D" id="1.20.1280.50">
    <property type="match status" value="1"/>
</dbReference>
<dbReference type="KEGG" id="nsy:104244152"/>
<dbReference type="InterPro" id="IPR001810">
    <property type="entry name" value="F-box_dom"/>
</dbReference>
<dbReference type="eggNOG" id="ENOG502RYTW">
    <property type="taxonomic scope" value="Eukaryota"/>
</dbReference>
<keyword evidence="2" id="KW-1185">Reference proteome</keyword>
<organism evidence="2 3">
    <name type="scientific">Nicotiana sylvestris</name>
    <name type="common">Wood tobacco</name>
    <name type="synonym">South American tobacco</name>
    <dbReference type="NCBI Taxonomy" id="4096"/>
    <lineage>
        <taxon>Eukaryota</taxon>
        <taxon>Viridiplantae</taxon>
        <taxon>Streptophyta</taxon>
        <taxon>Embryophyta</taxon>
        <taxon>Tracheophyta</taxon>
        <taxon>Spermatophyta</taxon>
        <taxon>Magnoliopsida</taxon>
        <taxon>eudicotyledons</taxon>
        <taxon>Gunneridae</taxon>
        <taxon>Pentapetalae</taxon>
        <taxon>asterids</taxon>
        <taxon>lamiids</taxon>
        <taxon>Solanales</taxon>
        <taxon>Solanaceae</taxon>
        <taxon>Nicotianoideae</taxon>
        <taxon>Nicotianeae</taxon>
        <taxon>Nicotiana</taxon>
    </lineage>
</organism>
<accession>A0A1U7Y0Q3</accession>
<dbReference type="PROSITE" id="PS50181">
    <property type="entry name" value="FBOX"/>
    <property type="match status" value="1"/>
</dbReference>
<dbReference type="Pfam" id="PF23622">
    <property type="entry name" value="LRR_At1g61320_AtMIF1"/>
    <property type="match status" value="1"/>
</dbReference>
<dbReference type="InterPro" id="IPR036047">
    <property type="entry name" value="F-box-like_dom_sf"/>
</dbReference>
<dbReference type="SUPFAM" id="SSF52047">
    <property type="entry name" value="RNI-like"/>
    <property type="match status" value="1"/>
</dbReference>
<evidence type="ECO:0000313" key="2">
    <source>
        <dbReference type="Proteomes" id="UP000189701"/>
    </source>
</evidence>
<reference evidence="3" key="2">
    <citation type="submission" date="2025-08" db="UniProtKB">
        <authorList>
            <consortium name="RefSeq"/>
        </authorList>
    </citation>
    <scope>IDENTIFICATION</scope>
    <source>
        <tissue evidence="3">Leaf</tissue>
    </source>
</reference>
<dbReference type="InterPro" id="IPR055357">
    <property type="entry name" value="LRR_At1g61320_AtMIF1"/>
</dbReference>
<dbReference type="SUPFAM" id="SSF81383">
    <property type="entry name" value="F-box domain"/>
    <property type="match status" value="1"/>
</dbReference>
<dbReference type="InterPro" id="IPR032675">
    <property type="entry name" value="LRR_dom_sf"/>
</dbReference>
<feature type="domain" description="F-box" evidence="1">
    <location>
        <begin position="18"/>
        <end position="72"/>
    </location>
</feature>
<reference evidence="2" key="1">
    <citation type="journal article" date="2013" name="Genome Biol.">
        <title>Reference genomes and transcriptomes of Nicotiana sylvestris and Nicotiana tomentosiformis.</title>
        <authorList>
            <person name="Sierro N."/>
            <person name="Battey J.N."/>
            <person name="Ouadi S."/>
            <person name="Bovet L."/>
            <person name="Goepfert S."/>
            <person name="Bakaher N."/>
            <person name="Peitsch M.C."/>
            <person name="Ivanov N.V."/>
        </authorList>
    </citation>
    <scope>NUCLEOTIDE SEQUENCE [LARGE SCALE GENOMIC DNA]</scope>
</reference>
<sequence>METSTRKPKICGSTSKGIDRISSLPDDILHNILSSLFIFDVVQLSLLPKRWKYIWTTMPYLHFDLDRFYSQRINRPCNSEMFAILRWIHVSTRRNVQELVLSFNLGEPFELPYCLATCESLQILKLRLSGNILKLPNHLGFHQLKLLHLEDVELSDEHLTSCLFSKCHLLERLILEECGLGAMALLDIASTSLIYFTLVNDNHYVESYCNWEVKICCPNLKFFKYQAPMPKDIIFENLFSIEDVRIFFIDMSGSREENGIYKLIKEVPSTSVLKLCKPTIWDLYEAVRTVRLAPISFYKLKILKLYVDVDEDFMQAMILLLKYSPNLEVLKLWSDENGDWIENLQMHDPDEIIVCLESHLKSIELIGFKDDENEIELIRFFLKNARVLEKLTIVWASYADRSEETSTEVLKFS</sequence>
<dbReference type="AlphaFoldDB" id="A0A1U7Y0Q3"/>
<dbReference type="SMART" id="SM00579">
    <property type="entry name" value="FBD"/>
    <property type="match status" value="1"/>
</dbReference>
<dbReference type="InterPro" id="IPR006566">
    <property type="entry name" value="FBD"/>
</dbReference>
<dbReference type="RefSeq" id="XP_009797777.1">
    <property type="nucleotide sequence ID" value="XM_009799475.1"/>
</dbReference>
<dbReference type="PANTHER" id="PTHR31900:SF30">
    <property type="entry name" value="SUPERFAMILY PROTEIN, PUTATIVE-RELATED"/>
    <property type="match status" value="1"/>
</dbReference>
<dbReference type="Proteomes" id="UP000189701">
    <property type="component" value="Unplaced"/>
</dbReference>
<dbReference type="Pfam" id="PF00646">
    <property type="entry name" value="F-box"/>
    <property type="match status" value="1"/>
</dbReference>
<protein>
    <submittedName>
        <fullName evidence="3">FBD-associated F-box protein At3g50710 isoform X1</fullName>
    </submittedName>
</protein>
<gene>
    <name evidence="3" type="primary">LOC104244152</name>
</gene>
<evidence type="ECO:0000259" key="1">
    <source>
        <dbReference type="PROSITE" id="PS50181"/>
    </source>
</evidence>
<proteinExistence type="predicted"/>
<dbReference type="InterPro" id="IPR050232">
    <property type="entry name" value="FBL13/AtMIF1-like"/>
</dbReference>
<dbReference type="Gene3D" id="3.80.10.10">
    <property type="entry name" value="Ribonuclease Inhibitor"/>
    <property type="match status" value="1"/>
</dbReference>
<dbReference type="STRING" id="4096.A0A1U7Y0Q3"/>
<name>A0A1U7Y0Q3_NICSY</name>